<dbReference type="InterPro" id="IPR001647">
    <property type="entry name" value="HTH_TetR"/>
</dbReference>
<dbReference type="Proteomes" id="UP001196068">
    <property type="component" value="Unassembled WGS sequence"/>
</dbReference>
<keyword evidence="7" id="KW-1185">Reference proteome</keyword>
<dbReference type="Pfam" id="PF17937">
    <property type="entry name" value="TetR_C_28"/>
    <property type="match status" value="1"/>
</dbReference>
<evidence type="ECO:0000259" key="5">
    <source>
        <dbReference type="PROSITE" id="PS50977"/>
    </source>
</evidence>
<dbReference type="RefSeq" id="WP_211872763.1">
    <property type="nucleotide sequence ID" value="NZ_JAAEDH010000002.1"/>
</dbReference>
<proteinExistence type="predicted"/>
<organism evidence="6 7">
    <name type="scientific">Plastoroseomonas arctica</name>
    <dbReference type="NCBI Taxonomy" id="1509237"/>
    <lineage>
        <taxon>Bacteria</taxon>
        <taxon>Pseudomonadati</taxon>
        <taxon>Pseudomonadota</taxon>
        <taxon>Alphaproteobacteria</taxon>
        <taxon>Acetobacterales</taxon>
        <taxon>Acetobacteraceae</taxon>
        <taxon>Plastoroseomonas</taxon>
    </lineage>
</organism>
<dbReference type="AlphaFoldDB" id="A0AAF1K0K7"/>
<feature type="domain" description="HTH tetR-type" evidence="5">
    <location>
        <begin position="11"/>
        <end position="71"/>
    </location>
</feature>
<dbReference type="GO" id="GO:0000976">
    <property type="term" value="F:transcription cis-regulatory region binding"/>
    <property type="evidence" value="ECO:0007669"/>
    <property type="project" value="TreeGrafter"/>
</dbReference>
<dbReference type="EMBL" id="JAAEDH010000002">
    <property type="protein sequence ID" value="MBR0654065.1"/>
    <property type="molecule type" value="Genomic_DNA"/>
</dbReference>
<dbReference type="InterPro" id="IPR041479">
    <property type="entry name" value="TetR_CgmR_C"/>
</dbReference>
<protein>
    <submittedName>
        <fullName evidence="6">TetR/AcrR family transcriptional regulator</fullName>
    </submittedName>
</protein>
<evidence type="ECO:0000256" key="1">
    <source>
        <dbReference type="ARBA" id="ARBA00023015"/>
    </source>
</evidence>
<dbReference type="GO" id="GO:0003700">
    <property type="term" value="F:DNA-binding transcription factor activity"/>
    <property type="evidence" value="ECO:0007669"/>
    <property type="project" value="TreeGrafter"/>
</dbReference>
<dbReference type="SUPFAM" id="SSF46689">
    <property type="entry name" value="Homeodomain-like"/>
    <property type="match status" value="1"/>
</dbReference>
<dbReference type="InterPro" id="IPR050109">
    <property type="entry name" value="HTH-type_TetR-like_transc_reg"/>
</dbReference>
<gene>
    <name evidence="6" type="ORF">GXW79_03120</name>
</gene>
<reference evidence="6" key="2">
    <citation type="journal article" date="2021" name="Syst. Appl. Microbiol.">
        <title>Roseomonas hellenica sp. nov., isolated from roots of wild-growing Alkanna tinctoria.</title>
        <authorList>
            <person name="Rat A."/>
            <person name="Naranjo H.D."/>
            <person name="Lebbe L."/>
            <person name="Cnockaert M."/>
            <person name="Krigas N."/>
            <person name="Grigoriadou K."/>
            <person name="Maloupa E."/>
            <person name="Willems A."/>
        </authorList>
    </citation>
    <scope>NUCLEOTIDE SEQUENCE</scope>
    <source>
        <strain evidence="6">LMG 28251</strain>
    </source>
</reference>
<name>A0AAF1K0K7_9PROT</name>
<dbReference type="InterPro" id="IPR009057">
    <property type="entry name" value="Homeodomain-like_sf"/>
</dbReference>
<keyword evidence="2 4" id="KW-0238">DNA-binding</keyword>
<dbReference type="PANTHER" id="PTHR30055:SF234">
    <property type="entry name" value="HTH-TYPE TRANSCRIPTIONAL REGULATOR BETI"/>
    <property type="match status" value="1"/>
</dbReference>
<accession>A0AAF1K0K7</accession>
<evidence type="ECO:0000313" key="6">
    <source>
        <dbReference type="EMBL" id="MBR0654065.1"/>
    </source>
</evidence>
<dbReference type="PANTHER" id="PTHR30055">
    <property type="entry name" value="HTH-TYPE TRANSCRIPTIONAL REGULATOR RUTR"/>
    <property type="match status" value="1"/>
</dbReference>
<keyword evidence="1" id="KW-0805">Transcription regulation</keyword>
<dbReference type="Pfam" id="PF00440">
    <property type="entry name" value="TetR_N"/>
    <property type="match status" value="1"/>
</dbReference>
<evidence type="ECO:0000313" key="7">
    <source>
        <dbReference type="Proteomes" id="UP001196068"/>
    </source>
</evidence>
<evidence type="ECO:0000256" key="3">
    <source>
        <dbReference type="ARBA" id="ARBA00023163"/>
    </source>
</evidence>
<evidence type="ECO:0000256" key="4">
    <source>
        <dbReference type="PROSITE-ProRule" id="PRU00335"/>
    </source>
</evidence>
<evidence type="ECO:0000256" key="2">
    <source>
        <dbReference type="ARBA" id="ARBA00023125"/>
    </source>
</evidence>
<keyword evidence="3" id="KW-0804">Transcription</keyword>
<dbReference type="Gene3D" id="1.10.357.10">
    <property type="entry name" value="Tetracycline Repressor, domain 2"/>
    <property type="match status" value="1"/>
</dbReference>
<dbReference type="PROSITE" id="PS50977">
    <property type="entry name" value="HTH_TETR_2"/>
    <property type="match status" value="1"/>
</dbReference>
<reference evidence="6" key="1">
    <citation type="submission" date="2020-01" db="EMBL/GenBank/DDBJ databases">
        <authorList>
            <person name="Rat A."/>
        </authorList>
    </citation>
    <scope>NUCLEOTIDE SEQUENCE</scope>
    <source>
        <strain evidence="6">LMG 28251</strain>
    </source>
</reference>
<dbReference type="PRINTS" id="PR00455">
    <property type="entry name" value="HTHTETR"/>
</dbReference>
<feature type="DNA-binding region" description="H-T-H motif" evidence="4">
    <location>
        <begin position="34"/>
        <end position="53"/>
    </location>
</feature>
<sequence>MSSALSDRPGPDVHNRILDAAETLVQTRGVAGLTLEAAARLAGVSKGGLLYHFASKEALLDAALKRLSEYFRTEFETCVAAQPEGPGRVARSMIAWAFGEDEMACDERDERAAAVYLAAFHHDPALLDPIRAVYVTLRQAVLADGLPPGAGAAIMAAGDGAFMSRIFQLYAMSPEERRAIAAALSRLLEPLP</sequence>
<comment type="caution">
    <text evidence="6">The sequence shown here is derived from an EMBL/GenBank/DDBJ whole genome shotgun (WGS) entry which is preliminary data.</text>
</comment>